<accession>A0A2T8KI08</accession>
<dbReference type="EMBL" id="CM008048">
    <property type="protein sequence ID" value="PVH61818.1"/>
    <property type="molecule type" value="Genomic_DNA"/>
</dbReference>
<dbReference type="Gramene" id="PVH61818">
    <property type="protein sequence ID" value="PVH61818"/>
    <property type="gene ID" value="PAHAL_3G129000"/>
</dbReference>
<protein>
    <submittedName>
        <fullName evidence="2">Uncharacterized protein</fullName>
    </submittedName>
</protein>
<organism evidence="2">
    <name type="scientific">Panicum hallii</name>
    <dbReference type="NCBI Taxonomy" id="206008"/>
    <lineage>
        <taxon>Eukaryota</taxon>
        <taxon>Viridiplantae</taxon>
        <taxon>Streptophyta</taxon>
        <taxon>Embryophyta</taxon>
        <taxon>Tracheophyta</taxon>
        <taxon>Spermatophyta</taxon>
        <taxon>Magnoliopsida</taxon>
        <taxon>Liliopsida</taxon>
        <taxon>Poales</taxon>
        <taxon>Poaceae</taxon>
        <taxon>PACMAD clade</taxon>
        <taxon>Panicoideae</taxon>
        <taxon>Panicodae</taxon>
        <taxon>Paniceae</taxon>
        <taxon>Panicinae</taxon>
        <taxon>Panicum</taxon>
        <taxon>Panicum sect. Panicum</taxon>
    </lineage>
</organism>
<dbReference type="Proteomes" id="UP000243499">
    <property type="component" value="Chromosome 3"/>
</dbReference>
<evidence type="ECO:0000313" key="2">
    <source>
        <dbReference type="EMBL" id="PVH61818.1"/>
    </source>
</evidence>
<name>A0A2T8KI08_9POAL</name>
<feature type="region of interest" description="Disordered" evidence="1">
    <location>
        <begin position="64"/>
        <end position="100"/>
    </location>
</feature>
<evidence type="ECO:0000256" key="1">
    <source>
        <dbReference type="SAM" id="MobiDB-lite"/>
    </source>
</evidence>
<proteinExistence type="predicted"/>
<reference evidence="2" key="1">
    <citation type="submission" date="2018-04" db="EMBL/GenBank/DDBJ databases">
        <title>WGS assembly of Panicum hallii.</title>
        <authorList>
            <person name="Lovell J."/>
            <person name="Jenkins J."/>
            <person name="Lowry D."/>
            <person name="Mamidi S."/>
            <person name="Sreedasyam A."/>
            <person name="Weng X."/>
            <person name="Barry K."/>
            <person name="Bonette J."/>
            <person name="Campitelli B."/>
            <person name="Daum C."/>
            <person name="Gordon S."/>
            <person name="Gould B."/>
            <person name="Lipzen A."/>
            <person name="Macqueen A."/>
            <person name="Palacio-Mejia J."/>
            <person name="Plott C."/>
            <person name="Shakirov E."/>
            <person name="Shu S."/>
            <person name="Yoshinaga Y."/>
            <person name="Zane M."/>
            <person name="Rokhsar D."/>
            <person name="Grimwood J."/>
            <person name="Schmutz J."/>
            <person name="Juenger T."/>
        </authorList>
    </citation>
    <scope>NUCLEOTIDE SEQUENCE [LARGE SCALE GENOMIC DNA]</scope>
    <source>
        <strain evidence="2">FIL2</strain>
    </source>
</reference>
<gene>
    <name evidence="2" type="ORF">PAHAL_3G129000</name>
</gene>
<feature type="region of interest" description="Disordered" evidence="1">
    <location>
        <begin position="1"/>
        <end position="50"/>
    </location>
</feature>
<sequence length="100" mass="10308">MGCGASRLPSLLQAGTSVGRVRRLPAANDGRRPDPPRRASAVGASSCLPSSQGPCVGCGICRLPGGERRMGPDPPPRMPSRRRASAVGASRSRPPPRGRA</sequence>
<dbReference type="AlphaFoldDB" id="A0A2T8KI08"/>